<organism evidence="1 2">
    <name type="scientific">Ixodes persulcatus</name>
    <name type="common">Taiga tick</name>
    <dbReference type="NCBI Taxonomy" id="34615"/>
    <lineage>
        <taxon>Eukaryota</taxon>
        <taxon>Metazoa</taxon>
        <taxon>Ecdysozoa</taxon>
        <taxon>Arthropoda</taxon>
        <taxon>Chelicerata</taxon>
        <taxon>Arachnida</taxon>
        <taxon>Acari</taxon>
        <taxon>Parasitiformes</taxon>
        <taxon>Ixodida</taxon>
        <taxon>Ixodoidea</taxon>
        <taxon>Ixodidae</taxon>
        <taxon>Ixodinae</taxon>
        <taxon>Ixodes</taxon>
    </lineage>
</organism>
<proteinExistence type="predicted"/>
<gene>
    <name evidence="1" type="ORF">HPB47_005848</name>
</gene>
<name>A0AC60PBV5_IXOPE</name>
<sequence length="207" mass="21087">MPSTADGVNGDVGGSPASSSSTEEGPEVATAAGICAADAVGTAPAASAANGDSKPHTNGGLVSPNGTHVLWDADTRWILMFDNLLREGTRSPTKRSCGCKATDGRQGNGSSSLPPPSDPSTAVLLERALCFVAAGRALAACARSRPPCLLGSWSSLPESGLSALSFGSPAKVDRCGSYDGLLARSREEGECETRVKSVHWLMDGPDE</sequence>
<evidence type="ECO:0000313" key="1">
    <source>
        <dbReference type="EMBL" id="KAG0417159.1"/>
    </source>
</evidence>
<comment type="caution">
    <text evidence="1">The sequence shown here is derived from an EMBL/GenBank/DDBJ whole genome shotgun (WGS) entry which is preliminary data.</text>
</comment>
<accession>A0AC60PBV5</accession>
<reference evidence="1 2" key="1">
    <citation type="journal article" date="2020" name="Cell">
        <title>Large-Scale Comparative Analyses of Tick Genomes Elucidate Their Genetic Diversity and Vector Capacities.</title>
        <authorList>
            <consortium name="Tick Genome and Microbiome Consortium (TIGMIC)"/>
            <person name="Jia N."/>
            <person name="Wang J."/>
            <person name="Shi W."/>
            <person name="Du L."/>
            <person name="Sun Y."/>
            <person name="Zhan W."/>
            <person name="Jiang J.F."/>
            <person name="Wang Q."/>
            <person name="Zhang B."/>
            <person name="Ji P."/>
            <person name="Bell-Sakyi L."/>
            <person name="Cui X.M."/>
            <person name="Yuan T.T."/>
            <person name="Jiang B.G."/>
            <person name="Yang W.F."/>
            <person name="Lam T.T."/>
            <person name="Chang Q.C."/>
            <person name="Ding S.J."/>
            <person name="Wang X.J."/>
            <person name="Zhu J.G."/>
            <person name="Ruan X.D."/>
            <person name="Zhao L."/>
            <person name="Wei J.T."/>
            <person name="Ye R.Z."/>
            <person name="Que T.C."/>
            <person name="Du C.H."/>
            <person name="Zhou Y.H."/>
            <person name="Cheng J.X."/>
            <person name="Dai P.F."/>
            <person name="Guo W.B."/>
            <person name="Han X.H."/>
            <person name="Huang E.J."/>
            <person name="Li L.F."/>
            <person name="Wei W."/>
            <person name="Gao Y.C."/>
            <person name="Liu J.Z."/>
            <person name="Shao H.Z."/>
            <person name="Wang X."/>
            <person name="Wang C.C."/>
            <person name="Yang T.C."/>
            <person name="Huo Q.B."/>
            <person name="Li W."/>
            <person name="Chen H.Y."/>
            <person name="Chen S.E."/>
            <person name="Zhou L.G."/>
            <person name="Ni X.B."/>
            <person name="Tian J.H."/>
            <person name="Sheng Y."/>
            <person name="Liu T."/>
            <person name="Pan Y.S."/>
            <person name="Xia L.Y."/>
            <person name="Li J."/>
            <person name="Zhao F."/>
            <person name="Cao W.C."/>
        </authorList>
    </citation>
    <scope>NUCLEOTIDE SEQUENCE [LARGE SCALE GENOMIC DNA]</scope>
    <source>
        <strain evidence="1">Iper-2018</strain>
    </source>
</reference>
<protein>
    <submittedName>
        <fullName evidence="1">Uncharacterized protein</fullName>
    </submittedName>
</protein>
<keyword evidence="2" id="KW-1185">Reference proteome</keyword>
<evidence type="ECO:0000313" key="2">
    <source>
        <dbReference type="Proteomes" id="UP000805193"/>
    </source>
</evidence>
<dbReference type="EMBL" id="JABSTQ010010877">
    <property type="protein sequence ID" value="KAG0417159.1"/>
    <property type="molecule type" value="Genomic_DNA"/>
</dbReference>
<dbReference type="Proteomes" id="UP000805193">
    <property type="component" value="Unassembled WGS sequence"/>
</dbReference>